<reference evidence="3" key="1">
    <citation type="submission" date="2019-01" db="EMBL/GenBank/DDBJ databases">
        <title>Genomic analysis of Salicibibacter sp. NKC3-5.</title>
        <authorList>
            <person name="Oh Y.J."/>
        </authorList>
    </citation>
    <scope>NUCLEOTIDE SEQUENCE [LARGE SCALE GENOMIC DNA]</scope>
    <source>
        <strain evidence="3">NKC3-5</strain>
    </source>
</reference>
<dbReference type="Proteomes" id="UP000319756">
    <property type="component" value="Chromosome"/>
</dbReference>
<organism evidence="2 3">
    <name type="scientific">Salicibibacter halophilus</name>
    <dbReference type="NCBI Taxonomy" id="2502791"/>
    <lineage>
        <taxon>Bacteria</taxon>
        <taxon>Bacillati</taxon>
        <taxon>Bacillota</taxon>
        <taxon>Bacilli</taxon>
        <taxon>Bacillales</taxon>
        <taxon>Bacillaceae</taxon>
        <taxon>Salicibibacter</taxon>
    </lineage>
</organism>
<dbReference type="EMBL" id="CP035485">
    <property type="protein sequence ID" value="QDI90631.1"/>
    <property type="molecule type" value="Genomic_DNA"/>
</dbReference>
<proteinExistence type="predicted"/>
<dbReference type="AlphaFoldDB" id="A0A514LH78"/>
<feature type="region of interest" description="Disordered" evidence="1">
    <location>
        <begin position="126"/>
        <end position="146"/>
    </location>
</feature>
<dbReference type="InterPro" id="IPR025953">
    <property type="entry name" value="YlbD_coat"/>
</dbReference>
<evidence type="ECO:0008006" key="4">
    <source>
        <dbReference type="Google" id="ProtNLM"/>
    </source>
</evidence>
<sequence length="146" mass="16578">MPVEKKAQMDPSLRDFKAFVKQHPKLVQEVRSGRATWNGLYQDWVILGDDDQYWGIYDHNPNEANPSDSESSSIFPSSAQGLLNSNQTVSSILKTLGQMNVNDLQNHLSQFSGVMGNVQELLNQFQSNPNQSRDDRQENPFSFRGF</sequence>
<feature type="region of interest" description="Disordered" evidence="1">
    <location>
        <begin position="58"/>
        <end position="80"/>
    </location>
</feature>
<dbReference type="KEGG" id="sale:EPH95_05080"/>
<keyword evidence="3" id="KW-1185">Reference proteome</keyword>
<gene>
    <name evidence="2" type="ORF">EPH95_05080</name>
</gene>
<protein>
    <recommendedName>
        <fullName evidence="4">Cytosolic protein</fullName>
    </recommendedName>
</protein>
<dbReference type="Pfam" id="PF14071">
    <property type="entry name" value="YlbD_coat"/>
    <property type="match status" value="1"/>
</dbReference>
<accession>A0A514LH78</accession>
<feature type="compositionally biased region" description="Low complexity" evidence="1">
    <location>
        <begin position="67"/>
        <end position="78"/>
    </location>
</feature>
<name>A0A514LH78_9BACI</name>
<evidence type="ECO:0000256" key="1">
    <source>
        <dbReference type="SAM" id="MobiDB-lite"/>
    </source>
</evidence>
<evidence type="ECO:0000313" key="3">
    <source>
        <dbReference type="Proteomes" id="UP000319756"/>
    </source>
</evidence>
<evidence type="ECO:0000313" key="2">
    <source>
        <dbReference type="EMBL" id="QDI90631.1"/>
    </source>
</evidence>